<protein>
    <recommendedName>
        <fullName evidence="3">DUF455 family protein</fullName>
    </recommendedName>
</protein>
<reference evidence="1 2" key="1">
    <citation type="submission" date="2019-02" db="EMBL/GenBank/DDBJ databases">
        <title>Deep-cultivation of Planctomycetes and their phenomic and genomic characterization uncovers novel biology.</title>
        <authorList>
            <person name="Wiegand S."/>
            <person name="Jogler M."/>
            <person name="Boedeker C."/>
            <person name="Pinto D."/>
            <person name="Vollmers J."/>
            <person name="Rivas-Marin E."/>
            <person name="Kohn T."/>
            <person name="Peeters S.H."/>
            <person name="Heuer A."/>
            <person name="Rast P."/>
            <person name="Oberbeckmann S."/>
            <person name="Bunk B."/>
            <person name="Jeske O."/>
            <person name="Meyerdierks A."/>
            <person name="Storesund J.E."/>
            <person name="Kallscheuer N."/>
            <person name="Luecker S."/>
            <person name="Lage O.M."/>
            <person name="Pohl T."/>
            <person name="Merkel B.J."/>
            <person name="Hornburger P."/>
            <person name="Mueller R.-W."/>
            <person name="Bruemmer F."/>
            <person name="Labrenz M."/>
            <person name="Spormann A.M."/>
            <person name="Op den Camp H."/>
            <person name="Overmann J."/>
            <person name="Amann R."/>
            <person name="Jetten M.S.M."/>
            <person name="Mascher T."/>
            <person name="Medema M.H."/>
            <person name="Devos D.P."/>
            <person name="Kaster A.-K."/>
            <person name="Ovreas L."/>
            <person name="Rohde M."/>
            <person name="Galperin M.Y."/>
            <person name="Jogler C."/>
        </authorList>
    </citation>
    <scope>NUCLEOTIDE SEQUENCE [LARGE SCALE GENOMIC DNA]</scope>
    <source>
        <strain evidence="1 2">K23_9</strain>
    </source>
</reference>
<gene>
    <name evidence="1" type="ORF">K239x_03530</name>
</gene>
<proteinExistence type="predicted"/>
<evidence type="ECO:0000313" key="2">
    <source>
        <dbReference type="Proteomes" id="UP000319817"/>
    </source>
</evidence>
<dbReference type="Proteomes" id="UP000319817">
    <property type="component" value="Chromosome"/>
</dbReference>
<evidence type="ECO:0000313" key="1">
    <source>
        <dbReference type="EMBL" id="QDT08414.1"/>
    </source>
</evidence>
<dbReference type="EMBL" id="CP036526">
    <property type="protein sequence ID" value="QDT08414.1"/>
    <property type="molecule type" value="Genomic_DNA"/>
</dbReference>
<organism evidence="1 2">
    <name type="scientific">Stieleria marina</name>
    <dbReference type="NCBI Taxonomy" id="1930275"/>
    <lineage>
        <taxon>Bacteria</taxon>
        <taxon>Pseudomonadati</taxon>
        <taxon>Planctomycetota</taxon>
        <taxon>Planctomycetia</taxon>
        <taxon>Pirellulales</taxon>
        <taxon>Pirellulaceae</taxon>
        <taxon>Stieleria</taxon>
    </lineage>
</organism>
<dbReference type="OrthoDB" id="1392385at2"/>
<sequence length="476" mass="54188">MTASVPPSYFGLPALAGLCEMNTAVDSDWSLDESVSRLKRLHFCLKRLHEAFVSRVTAEPIYELKTLFSHHAYLCAEQVTLLRSRVGEMREPPLGLDKVPCPALDQLLDEIICASTTVDFLIGTYGVAIPAVLSACERLMHDAHPLADAPTVRTAKLIRFELSEIVTIGTQAIACVRAHAAKEPGKTDDTQVYLESIVQAAGLIDGTQIETAPDLPPRRSSETAFQFQNEPQRDERFQDSFNAGVNPEAFLYDESFSARDKTLMMYYKRIREIDVPEMMASILVELRDEEPWEFHAEMTRQLWDEARHAMMGEVGFVANGIDWTEIPINFTWARNLNLQLDARQRHGVLFFIEQGLMPRTGKKYEWEVGVKSGDALSALFQDFDWADEVLHAQIGRRWYVPKFGSLNEAMQYGDDCWSQVLSHWQTYRDQGLTEHRNWWPQIYLQACQNWNTDPDPAALAFCETYADSRADLKKLP</sequence>
<name>A0A517NMR3_9BACT</name>
<keyword evidence="2" id="KW-1185">Reference proteome</keyword>
<dbReference type="AlphaFoldDB" id="A0A517NMR3"/>
<accession>A0A517NMR3</accession>
<evidence type="ECO:0008006" key="3">
    <source>
        <dbReference type="Google" id="ProtNLM"/>
    </source>
</evidence>
<dbReference type="RefSeq" id="WP_145415963.1">
    <property type="nucleotide sequence ID" value="NZ_CP036526.1"/>
</dbReference>